<dbReference type="AlphaFoldDB" id="M8BWZ4"/>
<name>M8BWZ4_AEGTA</name>
<feature type="compositionally biased region" description="Low complexity" evidence="1">
    <location>
        <begin position="152"/>
        <end position="164"/>
    </location>
</feature>
<feature type="region of interest" description="Disordered" evidence="1">
    <location>
        <begin position="151"/>
        <end position="186"/>
    </location>
</feature>
<proteinExistence type="predicted"/>
<evidence type="ECO:0000313" key="2">
    <source>
        <dbReference type="EnsemblPlants" id="EMT26313"/>
    </source>
</evidence>
<organism evidence="2">
    <name type="scientific">Aegilops tauschii</name>
    <name type="common">Tausch's goatgrass</name>
    <name type="synonym">Aegilops squarrosa</name>
    <dbReference type="NCBI Taxonomy" id="37682"/>
    <lineage>
        <taxon>Eukaryota</taxon>
        <taxon>Viridiplantae</taxon>
        <taxon>Streptophyta</taxon>
        <taxon>Embryophyta</taxon>
        <taxon>Tracheophyta</taxon>
        <taxon>Spermatophyta</taxon>
        <taxon>Magnoliopsida</taxon>
        <taxon>Liliopsida</taxon>
        <taxon>Poales</taxon>
        <taxon>Poaceae</taxon>
        <taxon>BOP clade</taxon>
        <taxon>Pooideae</taxon>
        <taxon>Triticodae</taxon>
        <taxon>Triticeae</taxon>
        <taxon>Triticinae</taxon>
        <taxon>Aegilops</taxon>
    </lineage>
</organism>
<protein>
    <submittedName>
        <fullName evidence="2">Uncharacterized protein</fullName>
    </submittedName>
</protein>
<sequence length="186" mass="21411">MANLPSPTTVYKARLMEIPGYSKLWQMTPASLSTLVDTLLFRGQFWQVKMLPWDFVKGTSITIHILDESWSSERTAFHEVRQVTVDNGLAGMRVKRSELEAASCVHNAIIPMGCTLMFFDAKKYKKQQRAAARVEWWRRIRSSLSKNNILLRSNSNHRSTSSKSKPNKVQRAVIVEQPRTRSRDLM</sequence>
<evidence type="ECO:0000256" key="1">
    <source>
        <dbReference type="SAM" id="MobiDB-lite"/>
    </source>
</evidence>
<reference evidence="2" key="1">
    <citation type="submission" date="2015-06" db="UniProtKB">
        <authorList>
            <consortium name="EnsemblPlants"/>
        </authorList>
    </citation>
    <scope>IDENTIFICATION</scope>
</reference>
<dbReference type="EnsemblPlants" id="EMT26313">
    <property type="protein sequence ID" value="EMT26313"/>
    <property type="gene ID" value="F775_02800"/>
</dbReference>
<accession>M8BWZ4</accession>